<feature type="chain" id="PRO_5013834939" description="SGNH hydrolase" evidence="2">
    <location>
        <begin position="22"/>
        <end position="357"/>
    </location>
</feature>
<keyword evidence="4" id="KW-1185">Reference proteome</keyword>
<accession>A0A2G5BHR6</accession>
<dbReference type="EMBL" id="KZ303489">
    <property type="protein sequence ID" value="PIA18566.1"/>
    <property type="molecule type" value="Genomic_DNA"/>
</dbReference>
<dbReference type="OrthoDB" id="1600564at2759"/>
<feature type="signal peptide" evidence="2">
    <location>
        <begin position="1"/>
        <end position="21"/>
    </location>
</feature>
<dbReference type="PANTHER" id="PTHR45642">
    <property type="entry name" value="GDSL ESTERASE/LIPASE EXL3"/>
    <property type="match status" value="1"/>
</dbReference>
<dbReference type="Proteomes" id="UP000242474">
    <property type="component" value="Unassembled WGS sequence"/>
</dbReference>
<proteinExistence type="predicted"/>
<protein>
    <recommendedName>
        <fullName evidence="5">SGNH hydrolase</fullName>
    </recommendedName>
</protein>
<evidence type="ECO:0000256" key="1">
    <source>
        <dbReference type="ARBA" id="ARBA00022729"/>
    </source>
</evidence>
<dbReference type="SUPFAM" id="SSF52266">
    <property type="entry name" value="SGNH hydrolase"/>
    <property type="match status" value="1"/>
</dbReference>
<keyword evidence="1 2" id="KW-0732">Signal</keyword>
<sequence length="357" mass="40428">MNKILHCIILGVSMFHLLARGLLIAKPTLHVFGDSLSDIGKLKNLTHEFIPPKPYWNGRFSSGPVWNEYLSFLLDYKLDNHAIGTAKSITTHHKLLGIFTLEPPSTYSQISDFAIRYPHFYKTNESKSDLAILEVGSNDAASAMMDIDSGRQTIYEFALQLSNNVIEQLQLLELIGFKRIIVLNLPPLQETPIVIRKKRTFIAAVLVATYNNMLNQKAYGWAKSVKLDLFDVVDLNLFVKVAIRPNVLGILGITDTKSFCVGGSWLGVFENQTYLMTLLKFVIFADSIVACNDPSTLFFFDPIHPSERVHRLFGYYIFKHIQGLEANQEPPNITENMLVTLIKKHSLEQPVEHMAKF</sequence>
<dbReference type="InterPro" id="IPR001087">
    <property type="entry name" value="GDSL"/>
</dbReference>
<evidence type="ECO:0000313" key="3">
    <source>
        <dbReference type="EMBL" id="PIA18566.1"/>
    </source>
</evidence>
<name>A0A2G5BHR6_COERN</name>
<evidence type="ECO:0008006" key="5">
    <source>
        <dbReference type="Google" id="ProtNLM"/>
    </source>
</evidence>
<dbReference type="Gene3D" id="3.40.50.1110">
    <property type="entry name" value="SGNH hydrolase"/>
    <property type="match status" value="1"/>
</dbReference>
<reference evidence="3 4" key="1">
    <citation type="journal article" date="2015" name="Genome Biol. Evol.">
        <title>Phylogenomic analyses indicate that early fungi evolved digesting cell walls of algal ancestors of land plants.</title>
        <authorList>
            <person name="Chang Y."/>
            <person name="Wang S."/>
            <person name="Sekimoto S."/>
            <person name="Aerts A.L."/>
            <person name="Choi C."/>
            <person name="Clum A."/>
            <person name="LaButti K.M."/>
            <person name="Lindquist E.A."/>
            <person name="Yee Ngan C."/>
            <person name="Ohm R.A."/>
            <person name="Salamov A.A."/>
            <person name="Grigoriev I.V."/>
            <person name="Spatafora J.W."/>
            <person name="Berbee M.L."/>
        </authorList>
    </citation>
    <scope>NUCLEOTIDE SEQUENCE [LARGE SCALE GENOMIC DNA]</scope>
    <source>
        <strain evidence="3 4">NRRL 1564</strain>
    </source>
</reference>
<dbReference type="PANTHER" id="PTHR45642:SF139">
    <property type="entry name" value="SGNH HYDROLASE-TYPE ESTERASE DOMAIN-CONTAINING PROTEIN"/>
    <property type="match status" value="1"/>
</dbReference>
<dbReference type="GO" id="GO:0016788">
    <property type="term" value="F:hydrolase activity, acting on ester bonds"/>
    <property type="evidence" value="ECO:0007669"/>
    <property type="project" value="InterPro"/>
</dbReference>
<dbReference type="CDD" id="cd01846">
    <property type="entry name" value="fatty_acyltransferase_like"/>
    <property type="match status" value="1"/>
</dbReference>
<gene>
    <name evidence="3" type="ORF">COEREDRAFT_85045</name>
</gene>
<organism evidence="3 4">
    <name type="scientific">Coemansia reversa (strain ATCC 12441 / NRRL 1564)</name>
    <dbReference type="NCBI Taxonomy" id="763665"/>
    <lineage>
        <taxon>Eukaryota</taxon>
        <taxon>Fungi</taxon>
        <taxon>Fungi incertae sedis</taxon>
        <taxon>Zoopagomycota</taxon>
        <taxon>Kickxellomycotina</taxon>
        <taxon>Kickxellomycetes</taxon>
        <taxon>Kickxellales</taxon>
        <taxon>Kickxellaceae</taxon>
        <taxon>Coemansia</taxon>
    </lineage>
</organism>
<evidence type="ECO:0000313" key="4">
    <source>
        <dbReference type="Proteomes" id="UP000242474"/>
    </source>
</evidence>
<dbReference type="InterPro" id="IPR050592">
    <property type="entry name" value="GDSL_lipolytic_enzyme"/>
</dbReference>
<evidence type="ECO:0000256" key="2">
    <source>
        <dbReference type="SAM" id="SignalP"/>
    </source>
</evidence>
<dbReference type="Pfam" id="PF00657">
    <property type="entry name" value="Lipase_GDSL"/>
    <property type="match status" value="1"/>
</dbReference>
<dbReference type="InterPro" id="IPR036514">
    <property type="entry name" value="SGNH_hydro_sf"/>
</dbReference>
<dbReference type="AlphaFoldDB" id="A0A2G5BHR6"/>